<feature type="compositionally biased region" description="Low complexity" evidence="5">
    <location>
        <begin position="284"/>
        <end position="326"/>
    </location>
</feature>
<proteinExistence type="inferred from homology"/>
<evidence type="ECO:0000259" key="7">
    <source>
        <dbReference type="Pfam" id="PF01935"/>
    </source>
</evidence>
<organism evidence="8 9">
    <name type="scientific">Natronorubrum sediminis</name>
    <dbReference type="NCBI Taxonomy" id="640943"/>
    <lineage>
        <taxon>Archaea</taxon>
        <taxon>Methanobacteriati</taxon>
        <taxon>Methanobacteriota</taxon>
        <taxon>Stenosarchaea group</taxon>
        <taxon>Halobacteria</taxon>
        <taxon>Halobacteriales</taxon>
        <taxon>Natrialbaceae</taxon>
        <taxon>Natronorubrum</taxon>
    </lineage>
</organism>
<keyword evidence="9" id="KW-1185">Reference proteome</keyword>
<dbReference type="Proteomes" id="UP000199112">
    <property type="component" value="Unassembled WGS sequence"/>
</dbReference>
<comment type="catalytic activity">
    <reaction evidence="3">
        <text>ATP + H2O = ADP + phosphate + H(+)</text>
        <dbReference type="Rhea" id="RHEA:13065"/>
        <dbReference type="ChEBI" id="CHEBI:15377"/>
        <dbReference type="ChEBI" id="CHEBI:15378"/>
        <dbReference type="ChEBI" id="CHEBI:30616"/>
        <dbReference type="ChEBI" id="CHEBI:43474"/>
        <dbReference type="ChEBI" id="CHEBI:456216"/>
        <dbReference type="EC" id="5.6.2.3"/>
    </reaction>
</comment>
<keyword evidence="6" id="KW-0472">Membrane</keyword>
<feature type="compositionally biased region" description="Polar residues" evidence="5">
    <location>
        <begin position="360"/>
        <end position="369"/>
    </location>
</feature>
<feature type="transmembrane region" description="Helical" evidence="6">
    <location>
        <begin position="393"/>
        <end position="418"/>
    </location>
</feature>
<dbReference type="Pfam" id="PF01935">
    <property type="entry name" value="DUF87"/>
    <property type="match status" value="1"/>
</dbReference>
<evidence type="ECO:0000256" key="5">
    <source>
        <dbReference type="SAM" id="MobiDB-lite"/>
    </source>
</evidence>
<feature type="compositionally biased region" description="Basic and acidic residues" evidence="5">
    <location>
        <begin position="267"/>
        <end position="276"/>
    </location>
</feature>
<dbReference type="InterPro" id="IPR008571">
    <property type="entry name" value="HerA-like"/>
</dbReference>
<evidence type="ECO:0000256" key="3">
    <source>
        <dbReference type="ARBA" id="ARBA00048954"/>
    </source>
</evidence>
<keyword evidence="6" id="KW-1133">Transmembrane helix</keyword>
<feature type="region of interest" description="Disordered" evidence="5">
    <location>
        <begin position="258"/>
        <end position="388"/>
    </location>
</feature>
<feature type="domain" description="Helicase HerA central" evidence="7">
    <location>
        <begin position="29"/>
        <end position="84"/>
    </location>
</feature>
<feature type="compositionally biased region" description="Basic and acidic residues" evidence="5">
    <location>
        <begin position="374"/>
        <end position="385"/>
    </location>
</feature>
<evidence type="ECO:0000313" key="9">
    <source>
        <dbReference type="Proteomes" id="UP000199112"/>
    </source>
</evidence>
<feature type="transmembrane region" description="Helical" evidence="6">
    <location>
        <begin position="448"/>
        <end position="472"/>
    </location>
</feature>
<dbReference type="AlphaFoldDB" id="A0A1H6FYV2"/>
<evidence type="ECO:0000313" key="8">
    <source>
        <dbReference type="EMBL" id="SEH14964.1"/>
    </source>
</evidence>
<comment type="catalytic activity">
    <reaction evidence="4">
        <text>ATP + H2O = ADP + phosphate + H(+)</text>
        <dbReference type="Rhea" id="RHEA:13065"/>
        <dbReference type="ChEBI" id="CHEBI:15377"/>
        <dbReference type="ChEBI" id="CHEBI:15378"/>
        <dbReference type="ChEBI" id="CHEBI:30616"/>
        <dbReference type="ChEBI" id="CHEBI:43474"/>
        <dbReference type="ChEBI" id="CHEBI:456216"/>
        <dbReference type="EC" id="5.6.2.4"/>
    </reaction>
</comment>
<dbReference type="OrthoDB" id="242625at2157"/>
<dbReference type="InterPro" id="IPR002789">
    <property type="entry name" value="HerA_central"/>
</dbReference>
<gene>
    <name evidence="8" type="ORF">SAMN04487967_1853</name>
</gene>
<evidence type="ECO:0000256" key="6">
    <source>
        <dbReference type="SAM" id="Phobius"/>
    </source>
</evidence>
<evidence type="ECO:0000256" key="1">
    <source>
        <dbReference type="ARBA" id="ARBA00007816"/>
    </source>
</evidence>
<dbReference type="EMBL" id="FNWL01000002">
    <property type="protein sequence ID" value="SEH14964.1"/>
    <property type="molecule type" value="Genomic_DNA"/>
</dbReference>
<dbReference type="SUPFAM" id="SSF52540">
    <property type="entry name" value="P-loop containing nucleoside triphosphate hydrolases"/>
    <property type="match status" value="1"/>
</dbReference>
<dbReference type="PANTHER" id="PTHR42957">
    <property type="entry name" value="HELICASE MJ1565-RELATED"/>
    <property type="match status" value="1"/>
</dbReference>
<dbReference type="InterPro" id="IPR027417">
    <property type="entry name" value="P-loop_NTPase"/>
</dbReference>
<dbReference type="PANTHER" id="PTHR42957:SF1">
    <property type="entry name" value="HELICASE MJ1565-RELATED"/>
    <property type="match status" value="1"/>
</dbReference>
<name>A0A1H6FYV2_9EURY</name>
<reference evidence="9" key="1">
    <citation type="submission" date="2016-10" db="EMBL/GenBank/DDBJ databases">
        <authorList>
            <person name="Varghese N."/>
            <person name="Submissions S."/>
        </authorList>
    </citation>
    <scope>NUCLEOTIDE SEQUENCE [LARGE SCALE GENOMIC DNA]</scope>
    <source>
        <strain evidence="9">CGMCC 1.8981</strain>
    </source>
</reference>
<sequence>MPDSVEQLAVSTDDFAFPAEEILTGRGFITGKSGSGKSNTASVVVEELLDRNLPLLLVDTDGEYVDLQETYENLMHVGGADRCDLQIDSESADKLTSYALEEHVPIVLDVSTYHDEEETAAVLEATVEALFIAEHEYRIPFLLLLEEAHEFIPQQGGTGGSDLKSLLIRVAKRGRKRGLGICALSQRPAAVDKDFITQCNWFVWHRLTWENDTTVVSRIIGTESAETVQTLDDGEALVQTDWAESVDRVQFRLRRTDDVGSTPSLEDLDRTRRTDQPNDVNDPDSMAASGDSADSSSGSSGQSTSSQSSSQSASSKSSSQSALSTSRRANRPGASASKTDVSGGFGANTVERTEIRYDESATSASSLSVPDQKPSLERRLDRHNPPENTAEPLWELGAMVVYLYDLLVWYHLSAISILEARYARSIRRLKTALVSRHYASRPRRYERYLYRLGALLTVLLCYGLLISSVLVLV</sequence>
<dbReference type="GO" id="GO:0043139">
    <property type="term" value="F:5'-3' DNA helicase activity"/>
    <property type="evidence" value="ECO:0007669"/>
    <property type="project" value="UniProtKB-EC"/>
</dbReference>
<accession>A0A1H6FYV2</accession>
<comment type="catalytic activity">
    <reaction evidence="2">
        <text>Couples ATP hydrolysis with the unwinding of duplex DNA by translocating in the 3'-5' direction.</text>
        <dbReference type="EC" id="5.6.2.4"/>
    </reaction>
</comment>
<comment type="similarity">
    <text evidence="1">Belongs to the HerA family.</text>
</comment>
<evidence type="ECO:0000256" key="4">
    <source>
        <dbReference type="ARBA" id="ARBA00048988"/>
    </source>
</evidence>
<dbReference type="Gene3D" id="3.40.50.300">
    <property type="entry name" value="P-loop containing nucleotide triphosphate hydrolases"/>
    <property type="match status" value="1"/>
</dbReference>
<dbReference type="RefSeq" id="WP_090506760.1">
    <property type="nucleotide sequence ID" value="NZ_FNWL01000002.1"/>
</dbReference>
<dbReference type="GO" id="GO:0043138">
    <property type="term" value="F:3'-5' DNA helicase activity"/>
    <property type="evidence" value="ECO:0007669"/>
    <property type="project" value="UniProtKB-EC"/>
</dbReference>
<keyword evidence="6" id="KW-0812">Transmembrane</keyword>
<evidence type="ECO:0000256" key="2">
    <source>
        <dbReference type="ARBA" id="ARBA00034617"/>
    </source>
</evidence>
<protein>
    <submittedName>
        <fullName evidence="8">AAA-like domain-containing protein</fullName>
    </submittedName>
</protein>